<accession>A0A8H7P509</accession>
<proteinExistence type="predicted"/>
<evidence type="ECO:0000313" key="1">
    <source>
        <dbReference type="EMBL" id="KAF9816875.1"/>
    </source>
</evidence>
<dbReference type="EMBL" id="JADOXO010000051">
    <property type="protein sequence ID" value="KAF9816875.1"/>
    <property type="molecule type" value="Genomic_DNA"/>
</dbReference>
<name>A0A8H7P509_9APHY</name>
<sequence length="401" mass="45278">MSFLSVAYLGAGNLCRSRSIHARLLAAMLRAENKTYGSSGQYIRRLHIETLALERCTPADLRTILEHAPYLHVFSDHQSVQRKQIEHLLDPRCSPEELLRLVAHATIRRLSWTNYDDTPFPLHMHPLESNLAIRLEYLELSSNAPNTAPQPALAKGAAQRDMNVSLPSLRALKVSLDNATFAALASWDMPRLTNLSVLSSDFCYTGAGFAQFFRAHGSKLTQLELGHSSSLIEEHYLTTPRHILHAQQTAAAGARRPIPLADWCPNLREFVCSADAEWHWQSPDWIAPHVLLPAHPNVQLIGIRDIDKRLRDDPDFSSASMSADADADTAYFTLFEQMSSLLRRDAFPNLRFVRDLSAKSHRMRTERGVWLEDHSGINVTVRNLCQARLNQVHAWPSWDDS</sequence>
<comment type="caution">
    <text evidence="1">The sequence shown here is derived from an EMBL/GenBank/DDBJ whole genome shotgun (WGS) entry which is preliminary data.</text>
</comment>
<protein>
    <submittedName>
        <fullName evidence="1">Uncharacterized protein</fullName>
    </submittedName>
</protein>
<dbReference type="Gene3D" id="3.80.10.10">
    <property type="entry name" value="Ribonuclease Inhibitor"/>
    <property type="match status" value="1"/>
</dbReference>
<dbReference type="InterPro" id="IPR032675">
    <property type="entry name" value="LRR_dom_sf"/>
</dbReference>
<reference evidence="1" key="2">
    <citation type="journal article" name="Front. Microbiol.">
        <title>Degradative Capacity of Two Strains of Rhodonia placenta: From Phenotype to Genotype.</title>
        <authorList>
            <person name="Kolle M."/>
            <person name="Horta M.A.C."/>
            <person name="Nowrousian M."/>
            <person name="Ohm R.A."/>
            <person name="Benz J.P."/>
            <person name="Pilgard A."/>
        </authorList>
    </citation>
    <scope>NUCLEOTIDE SEQUENCE</scope>
    <source>
        <strain evidence="1">FPRL280</strain>
    </source>
</reference>
<gene>
    <name evidence="1" type="ORF">IEO21_03849</name>
</gene>
<organism evidence="1 2">
    <name type="scientific">Rhodonia placenta</name>
    <dbReference type="NCBI Taxonomy" id="104341"/>
    <lineage>
        <taxon>Eukaryota</taxon>
        <taxon>Fungi</taxon>
        <taxon>Dikarya</taxon>
        <taxon>Basidiomycota</taxon>
        <taxon>Agaricomycotina</taxon>
        <taxon>Agaricomycetes</taxon>
        <taxon>Polyporales</taxon>
        <taxon>Adustoporiaceae</taxon>
        <taxon>Rhodonia</taxon>
    </lineage>
</organism>
<reference evidence="1" key="1">
    <citation type="submission" date="2020-11" db="EMBL/GenBank/DDBJ databases">
        <authorList>
            <person name="Koelle M."/>
            <person name="Horta M.A.C."/>
            <person name="Nowrousian M."/>
            <person name="Ohm R.A."/>
            <person name="Benz P."/>
            <person name="Pilgard A."/>
        </authorList>
    </citation>
    <scope>NUCLEOTIDE SEQUENCE</scope>
    <source>
        <strain evidence="1">FPRL280</strain>
    </source>
</reference>
<evidence type="ECO:0000313" key="2">
    <source>
        <dbReference type="Proteomes" id="UP000639403"/>
    </source>
</evidence>
<dbReference type="Proteomes" id="UP000639403">
    <property type="component" value="Unassembled WGS sequence"/>
</dbReference>
<dbReference type="AlphaFoldDB" id="A0A8H7P509"/>